<dbReference type="InterPro" id="IPR016169">
    <property type="entry name" value="FAD-bd_PCMH_sub2"/>
</dbReference>
<evidence type="ECO:0000259" key="6">
    <source>
        <dbReference type="PROSITE" id="PS51387"/>
    </source>
</evidence>
<keyword evidence="4" id="KW-0560">Oxidoreductase</keyword>
<dbReference type="InterPro" id="IPR036318">
    <property type="entry name" value="FAD-bd_PCMH-like_sf"/>
</dbReference>
<evidence type="ECO:0000256" key="4">
    <source>
        <dbReference type="ARBA" id="ARBA00023002"/>
    </source>
</evidence>
<organism evidence="7 8">
    <name type="scientific">Penicillium desertorum</name>
    <dbReference type="NCBI Taxonomy" id="1303715"/>
    <lineage>
        <taxon>Eukaryota</taxon>
        <taxon>Fungi</taxon>
        <taxon>Dikarya</taxon>
        <taxon>Ascomycota</taxon>
        <taxon>Pezizomycotina</taxon>
        <taxon>Eurotiomycetes</taxon>
        <taxon>Eurotiomycetidae</taxon>
        <taxon>Eurotiales</taxon>
        <taxon>Aspergillaceae</taxon>
        <taxon>Penicillium</taxon>
    </lineage>
</organism>
<dbReference type="Pfam" id="PF01565">
    <property type="entry name" value="FAD_binding_4"/>
    <property type="match status" value="1"/>
</dbReference>
<dbReference type="PANTHER" id="PTHR42973:SF53">
    <property type="entry name" value="FAD-BINDING PCMH-TYPE DOMAIN-CONTAINING PROTEIN-RELATED"/>
    <property type="match status" value="1"/>
</dbReference>
<dbReference type="SUPFAM" id="SSF56176">
    <property type="entry name" value="FAD-binding/transporter-associated domain-like"/>
    <property type="match status" value="1"/>
</dbReference>
<evidence type="ECO:0000256" key="3">
    <source>
        <dbReference type="ARBA" id="ARBA00022827"/>
    </source>
</evidence>
<dbReference type="OrthoDB" id="2151789at2759"/>
<dbReference type="PROSITE" id="PS51387">
    <property type="entry name" value="FAD_PCMH"/>
    <property type="match status" value="1"/>
</dbReference>
<evidence type="ECO:0000256" key="2">
    <source>
        <dbReference type="ARBA" id="ARBA00022630"/>
    </source>
</evidence>
<dbReference type="Proteomes" id="UP001147760">
    <property type="component" value="Unassembled WGS sequence"/>
</dbReference>
<feature type="domain" description="FAD-binding PCMH-type" evidence="6">
    <location>
        <begin position="60"/>
        <end position="234"/>
    </location>
</feature>
<dbReference type="InterPro" id="IPR006094">
    <property type="entry name" value="Oxid_FAD_bind_N"/>
</dbReference>
<evidence type="ECO:0000256" key="5">
    <source>
        <dbReference type="SAM" id="SignalP"/>
    </source>
</evidence>
<feature type="chain" id="PRO_5040947298" description="FAD-binding PCMH-type domain-containing protein" evidence="5">
    <location>
        <begin position="20"/>
        <end position="500"/>
    </location>
</feature>
<evidence type="ECO:0000256" key="1">
    <source>
        <dbReference type="ARBA" id="ARBA00005466"/>
    </source>
</evidence>
<dbReference type="EMBL" id="JAPWDO010000003">
    <property type="protein sequence ID" value="KAJ5479301.1"/>
    <property type="molecule type" value="Genomic_DNA"/>
</dbReference>
<comment type="similarity">
    <text evidence="1">Belongs to the oxygen-dependent FAD-linked oxidoreductase family.</text>
</comment>
<dbReference type="AlphaFoldDB" id="A0A9X0BR94"/>
<dbReference type="PANTHER" id="PTHR42973">
    <property type="entry name" value="BINDING OXIDOREDUCTASE, PUTATIVE (AFU_ORTHOLOGUE AFUA_1G17690)-RELATED"/>
    <property type="match status" value="1"/>
</dbReference>
<gene>
    <name evidence="7" type="ORF">N7530_004810</name>
</gene>
<dbReference type="GO" id="GO:0016491">
    <property type="term" value="F:oxidoreductase activity"/>
    <property type="evidence" value="ECO:0007669"/>
    <property type="project" value="UniProtKB-KW"/>
</dbReference>
<comment type="caution">
    <text evidence="7">The sequence shown here is derived from an EMBL/GenBank/DDBJ whole genome shotgun (WGS) entry which is preliminary data.</text>
</comment>
<reference evidence="7" key="2">
    <citation type="journal article" date="2023" name="IMA Fungus">
        <title>Comparative genomic study of the Penicillium genus elucidates a diverse pangenome and 15 lateral gene transfer events.</title>
        <authorList>
            <person name="Petersen C."/>
            <person name="Sorensen T."/>
            <person name="Nielsen M.R."/>
            <person name="Sondergaard T.E."/>
            <person name="Sorensen J.L."/>
            <person name="Fitzpatrick D.A."/>
            <person name="Frisvad J.C."/>
            <person name="Nielsen K.L."/>
        </authorList>
    </citation>
    <scope>NUCLEOTIDE SEQUENCE</scope>
    <source>
        <strain evidence="7">IBT 17660</strain>
    </source>
</reference>
<keyword evidence="3" id="KW-0274">FAD</keyword>
<feature type="signal peptide" evidence="5">
    <location>
        <begin position="1"/>
        <end position="19"/>
    </location>
</feature>
<dbReference type="GO" id="GO:0071949">
    <property type="term" value="F:FAD binding"/>
    <property type="evidence" value="ECO:0007669"/>
    <property type="project" value="InterPro"/>
</dbReference>
<accession>A0A9X0BR94</accession>
<dbReference type="InterPro" id="IPR016166">
    <property type="entry name" value="FAD-bd_PCMH"/>
</dbReference>
<dbReference type="Gene3D" id="3.30.465.10">
    <property type="match status" value="1"/>
</dbReference>
<name>A0A9X0BR94_9EURO</name>
<keyword evidence="2" id="KW-0285">Flavoprotein</keyword>
<evidence type="ECO:0000313" key="7">
    <source>
        <dbReference type="EMBL" id="KAJ5479301.1"/>
    </source>
</evidence>
<keyword evidence="8" id="KW-1185">Reference proteome</keyword>
<proteinExistence type="inferred from homology"/>
<reference evidence="7" key="1">
    <citation type="submission" date="2022-12" db="EMBL/GenBank/DDBJ databases">
        <authorList>
            <person name="Petersen C."/>
        </authorList>
    </citation>
    <scope>NUCLEOTIDE SEQUENCE</scope>
    <source>
        <strain evidence="7">IBT 17660</strain>
    </source>
</reference>
<sequence length="500" mass="54190">MRFTPAVAALCIGAWCGAAHETTPETCCSALGATALKSQVFYPDSAAYKTSIGSYWAENVQLEPTCILHPRTAQEVSLAVSTLVAADGGACKFAVRGGGHTTWVGANNIVEGVTIDLSLMNTTTYNDKAGTASILPGSRWEGAYETLAKYNVTVPGGRSGVVGVAGFLLGGGNTFHTARVGFACDSVVNYEVVLANGEIIEANMDSHADLFKALKGGTGNFGIVTRYDMTIIDDDKLWGGIVTYDNSTTLQHLEAGHRFINNLENDPYASWIGMWEYLSVTDQNIIANALEYTAPVAYPSALGDFTAIANTSSSMGVANLWNLTQELGQASGYRDVFVTASFVNNLDVMKRTIDIHNRMIEEAKAGAKGDDYTMFTMIQPWPKLFTDHSTEHGGNVLGLDRFNENLFQVLFDYSWKDEADDVLFNQLANSALEELTTYSKSIGADNEFIYLNYANINQNPLSSYGSENVEYIRTVAKKYDQNGVFQNQVPGGFKISAVAQ</sequence>
<protein>
    <recommendedName>
        <fullName evidence="6">FAD-binding PCMH-type domain-containing protein</fullName>
    </recommendedName>
</protein>
<evidence type="ECO:0000313" key="8">
    <source>
        <dbReference type="Proteomes" id="UP001147760"/>
    </source>
</evidence>
<keyword evidence="5" id="KW-0732">Signal</keyword>
<dbReference type="InterPro" id="IPR050416">
    <property type="entry name" value="FAD-linked_Oxidoreductase"/>
</dbReference>